<dbReference type="Pfam" id="PF01501">
    <property type="entry name" value="Glyco_transf_8"/>
    <property type="match status" value="1"/>
</dbReference>
<keyword evidence="6" id="KW-1185">Reference proteome</keyword>
<evidence type="ECO:0000256" key="1">
    <source>
        <dbReference type="ARBA" id="ARBA00006351"/>
    </source>
</evidence>
<dbReference type="GO" id="GO:0016757">
    <property type="term" value="F:glycosyltransferase activity"/>
    <property type="evidence" value="ECO:0007669"/>
    <property type="project" value="UniProtKB-KW"/>
</dbReference>
<name>B6ACJ0_CRYMR</name>
<dbReference type="InterPro" id="IPR029044">
    <property type="entry name" value="Nucleotide-diphossugar_trans"/>
</dbReference>
<evidence type="ECO:0000256" key="2">
    <source>
        <dbReference type="ARBA" id="ARBA00022676"/>
    </source>
</evidence>
<dbReference type="PANTHER" id="PTHR13778">
    <property type="entry name" value="GLYCOSYLTRANSFERASE 8 DOMAIN-CONTAINING PROTEIN"/>
    <property type="match status" value="1"/>
</dbReference>
<evidence type="ECO:0000313" key="5">
    <source>
        <dbReference type="EMBL" id="EEA05844.1"/>
    </source>
</evidence>
<keyword evidence="3 5" id="KW-0808">Transferase</keyword>
<dbReference type="AlphaFoldDB" id="B6ACJ0"/>
<dbReference type="VEuPathDB" id="CryptoDB:CMU_015910"/>
<keyword evidence="4" id="KW-0479">Metal-binding</keyword>
<reference evidence="5" key="1">
    <citation type="submission" date="2008-06" db="EMBL/GenBank/DDBJ databases">
        <authorList>
            <person name="Lorenzi H."/>
            <person name="Inman J."/>
            <person name="Miller J."/>
            <person name="Schobel S."/>
            <person name="Amedeo P."/>
            <person name="Caler E.V."/>
            <person name="da Silva J."/>
        </authorList>
    </citation>
    <scope>NUCLEOTIDE SEQUENCE [LARGE SCALE GENOMIC DNA]</scope>
    <source>
        <strain evidence="5">RN66</strain>
    </source>
</reference>
<evidence type="ECO:0000256" key="4">
    <source>
        <dbReference type="ARBA" id="ARBA00022723"/>
    </source>
</evidence>
<proteinExistence type="inferred from homology"/>
<dbReference type="Gene3D" id="3.90.550.10">
    <property type="entry name" value="Spore Coat Polysaccharide Biosynthesis Protein SpsA, Chain A"/>
    <property type="match status" value="1"/>
</dbReference>
<dbReference type="STRING" id="441375.B6ACJ0"/>
<comment type="similarity">
    <text evidence="1">Belongs to the glycosyltransferase 8 family.</text>
</comment>
<dbReference type="GeneID" id="6995281"/>
<gene>
    <name evidence="5" type="ORF">CMU_015910</name>
</gene>
<dbReference type="OrthoDB" id="6238971at2759"/>
<dbReference type="GO" id="GO:0046872">
    <property type="term" value="F:metal ion binding"/>
    <property type="evidence" value="ECO:0007669"/>
    <property type="project" value="UniProtKB-KW"/>
</dbReference>
<evidence type="ECO:0000256" key="3">
    <source>
        <dbReference type="ARBA" id="ARBA00022679"/>
    </source>
</evidence>
<organism evidence="5 6">
    <name type="scientific">Cryptosporidium muris (strain RN66)</name>
    <dbReference type="NCBI Taxonomy" id="441375"/>
    <lineage>
        <taxon>Eukaryota</taxon>
        <taxon>Sar</taxon>
        <taxon>Alveolata</taxon>
        <taxon>Apicomplexa</taxon>
        <taxon>Conoidasida</taxon>
        <taxon>Coccidia</taxon>
        <taxon>Eucoccidiorida</taxon>
        <taxon>Eimeriorina</taxon>
        <taxon>Cryptosporidiidae</taxon>
        <taxon>Cryptosporidium</taxon>
    </lineage>
</organism>
<dbReference type="InterPro" id="IPR002495">
    <property type="entry name" value="Glyco_trans_8"/>
</dbReference>
<dbReference type="SUPFAM" id="SSF53448">
    <property type="entry name" value="Nucleotide-diphospho-sugar transferases"/>
    <property type="match status" value="1"/>
</dbReference>
<keyword evidence="2 5" id="KW-0328">Glycosyltransferase</keyword>
<sequence length="304" mass="35287">MVPISKKLSIILLCSFVCILYAIVIGITNLDYLFKHKKIILLLSNPDKVYQIAFSADKEVFQLFPTLLNSIFKNLHEYEKANVHIITMPDISEKDIKILQSFSMNKFDKKIALLFYPFNYKLKYTRTLKHVSEATMCRLLLPNIIDKSIDKLLYLDTDVIVNTPLRELFGININSQCGIVARSSTKADLINEWLKKDKIYPHIIYNGTKSFNAGVLLISLNELRKNHFTDKAMEFVEKWGLNDQIILNLYCNGEYDELPMQYNFWAGRDDYRNTSAHGIVHFAGPNKPWQPNYQPYEEQVSISN</sequence>
<dbReference type="InterPro" id="IPR050748">
    <property type="entry name" value="Glycosyltrans_8_dom-fam"/>
</dbReference>
<dbReference type="PANTHER" id="PTHR13778:SF47">
    <property type="entry name" value="LIPOPOLYSACCHARIDE 1,3-GALACTOSYLTRANSFERASE"/>
    <property type="match status" value="1"/>
</dbReference>
<dbReference type="Proteomes" id="UP000001460">
    <property type="component" value="Unassembled WGS sequence"/>
</dbReference>
<protein>
    <submittedName>
        <fullName evidence="5">Glycosyl transferase family 8 protein, putative</fullName>
        <ecNumber evidence="5">2.4.1.-</ecNumber>
    </submittedName>
</protein>
<evidence type="ECO:0000313" key="6">
    <source>
        <dbReference type="Proteomes" id="UP000001460"/>
    </source>
</evidence>
<dbReference type="RefSeq" id="XP_002140193.1">
    <property type="nucleotide sequence ID" value="XM_002140157.1"/>
</dbReference>
<dbReference type="EC" id="2.4.1.-" evidence="5"/>
<accession>B6ACJ0</accession>
<dbReference type="EMBL" id="DS989728">
    <property type="protein sequence ID" value="EEA05844.1"/>
    <property type="molecule type" value="Genomic_DNA"/>
</dbReference>